<sequence length="92" mass="10631">MESDQDIISLFFSLEGVVSGLDSDRELTLPRKIAEGKYTEKKLEEIKEQMKRRASQEFRRRGRGASTRPGPTSSRPMSRRKRNPNRQTPSVH</sequence>
<dbReference type="Proteomes" id="UP000070284">
    <property type="component" value="Unassembled WGS sequence"/>
</dbReference>
<organism evidence="2 3">
    <name type="scientific">candidate division MSBL1 archaeon SCGC-AAA259E19</name>
    <dbReference type="NCBI Taxonomy" id="1698264"/>
    <lineage>
        <taxon>Archaea</taxon>
        <taxon>Methanobacteriati</taxon>
        <taxon>Methanobacteriota</taxon>
        <taxon>candidate division MSBL1</taxon>
    </lineage>
</organism>
<comment type="caution">
    <text evidence="2">The sequence shown here is derived from an EMBL/GenBank/DDBJ whole genome shotgun (WGS) entry which is preliminary data.</text>
</comment>
<protein>
    <submittedName>
        <fullName evidence="2">Uncharacterized protein</fullName>
    </submittedName>
</protein>
<evidence type="ECO:0000313" key="3">
    <source>
        <dbReference type="Proteomes" id="UP000070284"/>
    </source>
</evidence>
<feature type="compositionally biased region" description="Basic and acidic residues" evidence="1">
    <location>
        <begin position="48"/>
        <end position="59"/>
    </location>
</feature>
<name>A0A133UF37_9EURY</name>
<feature type="region of interest" description="Disordered" evidence="1">
    <location>
        <begin position="48"/>
        <end position="92"/>
    </location>
</feature>
<keyword evidence="3" id="KW-1185">Reference proteome</keyword>
<dbReference type="EMBL" id="LHXO01000141">
    <property type="protein sequence ID" value="KXA92716.1"/>
    <property type="molecule type" value="Genomic_DNA"/>
</dbReference>
<evidence type="ECO:0000313" key="2">
    <source>
        <dbReference type="EMBL" id="KXA92716.1"/>
    </source>
</evidence>
<reference evidence="2 3" key="1">
    <citation type="journal article" date="2016" name="Sci. Rep.">
        <title>Metabolic traits of an uncultured archaeal lineage -MSBL1- from brine pools of the Red Sea.</title>
        <authorList>
            <person name="Mwirichia R."/>
            <person name="Alam I."/>
            <person name="Rashid M."/>
            <person name="Vinu M."/>
            <person name="Ba-Alawi W."/>
            <person name="Anthony Kamau A."/>
            <person name="Kamanda Ngugi D."/>
            <person name="Goker M."/>
            <person name="Klenk H.P."/>
            <person name="Bajic V."/>
            <person name="Stingl U."/>
        </authorList>
    </citation>
    <scope>NUCLEOTIDE SEQUENCE [LARGE SCALE GENOMIC DNA]</scope>
    <source>
        <strain evidence="2">SCGC-AAA259E19</strain>
    </source>
</reference>
<evidence type="ECO:0000256" key="1">
    <source>
        <dbReference type="SAM" id="MobiDB-lite"/>
    </source>
</evidence>
<accession>A0A133UF37</accession>
<proteinExistence type="predicted"/>
<gene>
    <name evidence="2" type="ORF">AKJ65_07145</name>
</gene>
<dbReference type="AlphaFoldDB" id="A0A133UF37"/>